<evidence type="ECO:0000259" key="5">
    <source>
        <dbReference type="SMART" id="SM00533"/>
    </source>
</evidence>
<dbReference type="Proteomes" id="UP001431783">
    <property type="component" value="Unassembled WGS sequence"/>
</dbReference>
<dbReference type="InterPro" id="IPR036187">
    <property type="entry name" value="DNA_mismatch_repair_MutS_sf"/>
</dbReference>
<keyword evidence="7" id="KW-1185">Reference proteome</keyword>
<proteinExistence type="inferred from homology"/>
<evidence type="ECO:0000313" key="7">
    <source>
        <dbReference type="Proteomes" id="UP001431783"/>
    </source>
</evidence>
<dbReference type="Pfam" id="PF05192">
    <property type="entry name" value="MutS_III"/>
    <property type="match status" value="1"/>
</dbReference>
<dbReference type="InterPro" id="IPR000432">
    <property type="entry name" value="DNA_mismatch_repair_MutS_C"/>
</dbReference>
<dbReference type="Gene3D" id="3.40.50.300">
    <property type="entry name" value="P-loop containing nucleotide triphosphate hydrolases"/>
    <property type="match status" value="1"/>
</dbReference>
<keyword evidence="2" id="KW-0547">Nucleotide-binding</keyword>
<dbReference type="GO" id="GO:0006298">
    <property type="term" value="P:mismatch repair"/>
    <property type="evidence" value="ECO:0007669"/>
    <property type="project" value="InterPro"/>
</dbReference>
<evidence type="ECO:0000256" key="4">
    <source>
        <dbReference type="ARBA" id="ARBA00023125"/>
    </source>
</evidence>
<comment type="similarity">
    <text evidence="1">Belongs to the DNA mismatch repair MutS family.</text>
</comment>
<dbReference type="GO" id="GO:0030983">
    <property type="term" value="F:mismatched DNA binding"/>
    <property type="evidence" value="ECO:0007669"/>
    <property type="project" value="InterPro"/>
</dbReference>
<organism evidence="6 7">
    <name type="scientific">Henosepilachna vigintioctopunctata</name>
    <dbReference type="NCBI Taxonomy" id="420089"/>
    <lineage>
        <taxon>Eukaryota</taxon>
        <taxon>Metazoa</taxon>
        <taxon>Ecdysozoa</taxon>
        <taxon>Arthropoda</taxon>
        <taxon>Hexapoda</taxon>
        <taxon>Insecta</taxon>
        <taxon>Pterygota</taxon>
        <taxon>Neoptera</taxon>
        <taxon>Endopterygota</taxon>
        <taxon>Coleoptera</taxon>
        <taxon>Polyphaga</taxon>
        <taxon>Cucujiformia</taxon>
        <taxon>Coccinelloidea</taxon>
        <taxon>Coccinellidae</taxon>
        <taxon>Epilachninae</taxon>
        <taxon>Epilachnini</taxon>
        <taxon>Henosepilachna</taxon>
    </lineage>
</organism>
<dbReference type="GO" id="GO:0005634">
    <property type="term" value="C:nucleus"/>
    <property type="evidence" value="ECO:0007669"/>
    <property type="project" value="TreeGrafter"/>
</dbReference>
<protein>
    <recommendedName>
        <fullName evidence="5">DNA mismatch repair protein MutS core domain-containing protein</fullName>
    </recommendedName>
</protein>
<dbReference type="Pfam" id="PF00488">
    <property type="entry name" value="MutS_V"/>
    <property type="match status" value="1"/>
</dbReference>
<dbReference type="PANTHER" id="PTHR11361">
    <property type="entry name" value="DNA MISMATCH REPAIR PROTEIN MUTS FAMILY MEMBER"/>
    <property type="match status" value="1"/>
</dbReference>
<gene>
    <name evidence="6" type="ORF">WA026_012185</name>
</gene>
<evidence type="ECO:0000256" key="1">
    <source>
        <dbReference type="ARBA" id="ARBA00006271"/>
    </source>
</evidence>
<dbReference type="GO" id="GO:0005524">
    <property type="term" value="F:ATP binding"/>
    <property type="evidence" value="ECO:0007669"/>
    <property type="project" value="UniProtKB-KW"/>
</dbReference>
<keyword evidence="3" id="KW-0067">ATP-binding</keyword>
<dbReference type="GO" id="GO:0140664">
    <property type="term" value="F:ATP-dependent DNA damage sensor activity"/>
    <property type="evidence" value="ECO:0007669"/>
    <property type="project" value="InterPro"/>
</dbReference>
<name>A0AAW1V6D6_9CUCU</name>
<dbReference type="InterPro" id="IPR045076">
    <property type="entry name" value="MutS"/>
</dbReference>
<dbReference type="GO" id="GO:0051026">
    <property type="term" value="P:chiasma assembly"/>
    <property type="evidence" value="ECO:0007669"/>
    <property type="project" value="TreeGrafter"/>
</dbReference>
<dbReference type="AlphaFoldDB" id="A0AAW1V6D6"/>
<keyword evidence="4" id="KW-0238">DNA-binding</keyword>
<dbReference type="SUPFAM" id="SSF52540">
    <property type="entry name" value="P-loop containing nucleoside triphosphate hydrolases"/>
    <property type="match status" value="1"/>
</dbReference>
<dbReference type="SMART" id="SM00533">
    <property type="entry name" value="MUTSd"/>
    <property type="match status" value="1"/>
</dbReference>
<dbReference type="PANTHER" id="PTHR11361:SF20">
    <property type="entry name" value="MUTS PROTEIN HOMOLOG 5"/>
    <property type="match status" value="1"/>
</dbReference>
<dbReference type="Gene3D" id="1.10.1420.10">
    <property type="match status" value="1"/>
</dbReference>
<feature type="domain" description="DNA mismatch repair protein MutS core" evidence="5">
    <location>
        <begin position="243"/>
        <end position="542"/>
    </location>
</feature>
<dbReference type="InterPro" id="IPR027417">
    <property type="entry name" value="P-loop_NTPase"/>
</dbReference>
<dbReference type="EMBL" id="JARQZJ010000126">
    <property type="protein sequence ID" value="KAK9890839.1"/>
    <property type="molecule type" value="Genomic_DNA"/>
</dbReference>
<evidence type="ECO:0000313" key="6">
    <source>
        <dbReference type="EMBL" id="KAK9890839.1"/>
    </source>
</evidence>
<evidence type="ECO:0000256" key="2">
    <source>
        <dbReference type="ARBA" id="ARBA00022741"/>
    </source>
</evidence>
<reference evidence="6 7" key="1">
    <citation type="submission" date="2023-03" db="EMBL/GenBank/DDBJ databases">
        <title>Genome insight into feeding habits of ladybird beetles.</title>
        <authorList>
            <person name="Li H.-S."/>
            <person name="Huang Y.-H."/>
            <person name="Pang H."/>
        </authorList>
    </citation>
    <scope>NUCLEOTIDE SEQUENCE [LARGE SCALE GENOMIC DNA]</scope>
    <source>
        <strain evidence="6">SYSU_2023b</strain>
        <tissue evidence="6">Whole body</tissue>
    </source>
</reference>
<evidence type="ECO:0000256" key="3">
    <source>
        <dbReference type="ARBA" id="ARBA00022840"/>
    </source>
</evidence>
<sequence>MDTHFMFPLRGSINSSRNDTNIDEIDACRENQDKNNILCVIWKSNKIGAAYFSLTDSLMYVYEEYVDPGPHFLILKYLYQEILPKYTICVGSSTDIFIKELIDTINNRDSDTTASDIRSLPPNFFILSMKEYPYEICKSILQHVDVASYQYQESSDALKTMYIHSLINFDYKMSVYAAGSLIKYLDKNWALFSPEREVQIMYIHQVTLKNNVLIDWNSFNAFQIFQQKSHEAGFKRGVQSNTREGMSIYKLFSSHCKSRIGQQCLRKLLLNPTFDITELNKRLDFIQFVLNPIHREFIESIQDNIKQLVDVNIILRKVQNTQAKSSSWETLLKTIQHTIIINELSGPLRHKSELYLNSIIPFLSSRVTIRFGIDADLDAKKMQRQDISKNVTAAARVAVEELPEYLSECVVVYLPEVGHLVSIKEWEPNCDPEQLSDIGYKFMFTVGGCIHYKTPLCVELDETFGDINAEIIAHENRLIQRMSSFVLKYNKDIREPLKLLAFIDSLIALAKASEEKSFVKPILNDNKIQEIKGGRHPLIEEMFPGFVSNDFYSGGRHSHIKIITGANGSGKSIYLKQIGIIIYLAHIGSYVPAQSANIGVVHSIHFRTATESVSVRLSAFMLDVAQVN</sequence>
<accession>A0AAW1V6D6</accession>
<comment type="caution">
    <text evidence="6">The sequence shown here is derived from an EMBL/GenBank/DDBJ whole genome shotgun (WGS) entry which is preliminary data.</text>
</comment>
<dbReference type="SUPFAM" id="SSF48334">
    <property type="entry name" value="DNA repair protein MutS, domain III"/>
    <property type="match status" value="1"/>
</dbReference>
<dbReference type="InterPro" id="IPR007696">
    <property type="entry name" value="DNA_mismatch_repair_MutS_core"/>
</dbReference>